<dbReference type="RefSeq" id="WP_252779721.1">
    <property type="nucleotide sequence ID" value="NZ_CP097478.1"/>
</dbReference>
<sequence>MIKLGTIGTNWITERMIEAAHATGEYQLTAVYSRHEASGRELAKGHEPATVYTDLEQFLSDPNVEVVYIASPNVLHYEQILQALQHDKHVIVEKPAVLTPYQYQSVMDELARHPQVRYFEAARNVHMPAFAAVRDYLSGLDTGVDGAEFTFSQYSSRYDQVLAGQVPNVFNPQFGGGALTDLGIYPVYDAVGLFGVPERVAYYPTMISTGVDGKGTAILNYGAFDVTLNFSKLSNSTHNSEIYHGREIITFDSAGEVTEASIIQNNQRQILSQLYGKNPMIPEMTDFARVLQEPTQPQNVADYELWLEQMQNVNLVMSRLASAAGLEYPTKLEADE</sequence>
<evidence type="ECO:0000313" key="3">
    <source>
        <dbReference type="Proteomes" id="UP001057532"/>
    </source>
</evidence>
<dbReference type="Pfam" id="PF01408">
    <property type="entry name" value="GFO_IDH_MocA"/>
    <property type="match status" value="1"/>
</dbReference>
<organism evidence="2 3">
    <name type="scientific">Fructilactobacillus ixorae</name>
    <dbReference type="NCBI Taxonomy" id="1750535"/>
    <lineage>
        <taxon>Bacteria</taxon>
        <taxon>Bacillati</taxon>
        <taxon>Bacillota</taxon>
        <taxon>Bacilli</taxon>
        <taxon>Lactobacillales</taxon>
        <taxon>Lactobacillaceae</taxon>
        <taxon>Fructilactobacillus</taxon>
    </lineage>
</organism>
<protein>
    <submittedName>
        <fullName evidence="2">Gfo/Idh/MocA family oxidoreductase</fullName>
    </submittedName>
</protein>
<dbReference type="PANTHER" id="PTHR43054">
    <property type="match status" value="1"/>
</dbReference>
<keyword evidence="3" id="KW-1185">Reference proteome</keyword>
<dbReference type="SUPFAM" id="SSF55347">
    <property type="entry name" value="Glyceraldehyde-3-phosphate dehydrogenase-like, C-terminal domain"/>
    <property type="match status" value="1"/>
</dbReference>
<dbReference type="SUPFAM" id="SSF51735">
    <property type="entry name" value="NAD(P)-binding Rossmann-fold domains"/>
    <property type="match status" value="1"/>
</dbReference>
<dbReference type="Gene3D" id="3.30.360.10">
    <property type="entry name" value="Dihydrodipicolinate Reductase, domain 2"/>
    <property type="match status" value="1"/>
</dbReference>
<name>A0ABY5C3D7_9LACO</name>
<feature type="domain" description="Gfo/Idh/MocA-like oxidoreductase N-terminal" evidence="1">
    <location>
        <begin position="2"/>
        <end position="115"/>
    </location>
</feature>
<accession>A0ABY5C3D7</accession>
<dbReference type="Gene3D" id="3.40.50.720">
    <property type="entry name" value="NAD(P)-binding Rossmann-like Domain"/>
    <property type="match status" value="1"/>
</dbReference>
<dbReference type="PANTHER" id="PTHR43054:SF1">
    <property type="entry name" value="SCYLLO-INOSITOL 2-DEHYDROGENASE (NADP(+)) IOLU"/>
    <property type="match status" value="1"/>
</dbReference>
<dbReference type="InterPro" id="IPR000683">
    <property type="entry name" value="Gfo/Idh/MocA-like_OxRdtase_N"/>
</dbReference>
<evidence type="ECO:0000313" key="2">
    <source>
        <dbReference type="EMBL" id="USS92951.1"/>
    </source>
</evidence>
<dbReference type="EMBL" id="CP097478">
    <property type="protein sequence ID" value="USS92951.1"/>
    <property type="molecule type" value="Genomic_DNA"/>
</dbReference>
<reference evidence="2" key="1">
    <citation type="submission" date="2022-05" db="EMBL/GenBank/DDBJ databases">
        <authorList>
            <person name="Oliphant S.A."/>
            <person name="Watson-Haigh N.S."/>
            <person name="Sumby K.M."/>
            <person name="Gardner J.M."/>
            <person name="Jiranek V."/>
        </authorList>
    </citation>
    <scope>NUCLEOTIDE SEQUENCE</scope>
    <source>
        <strain evidence="2">Ru20-1</strain>
    </source>
</reference>
<dbReference type="InterPro" id="IPR036291">
    <property type="entry name" value="NAD(P)-bd_dom_sf"/>
</dbReference>
<gene>
    <name evidence="2" type="ORF">M8332_04905</name>
</gene>
<evidence type="ECO:0000259" key="1">
    <source>
        <dbReference type="Pfam" id="PF01408"/>
    </source>
</evidence>
<dbReference type="Proteomes" id="UP001057532">
    <property type="component" value="Chromosome"/>
</dbReference>
<proteinExistence type="predicted"/>